<dbReference type="InterPro" id="IPR020877">
    <property type="entry name" value="IL-1_CS"/>
</dbReference>
<dbReference type="InterPro" id="IPR000975">
    <property type="entry name" value="IL-1_fam"/>
</dbReference>
<evidence type="ECO:0000256" key="1">
    <source>
        <dbReference type="ARBA" id="ARBA00004613"/>
    </source>
</evidence>
<keyword evidence="4" id="KW-0964">Secreted</keyword>
<dbReference type="EMBL" id="IACJ01129468">
    <property type="protein sequence ID" value="LAA59831.1"/>
    <property type="molecule type" value="Transcribed_RNA"/>
</dbReference>
<dbReference type="SMART" id="SM00125">
    <property type="entry name" value="IL1"/>
    <property type="match status" value="1"/>
</dbReference>
<dbReference type="PANTHER" id="PTHR10078:SF28">
    <property type="entry name" value="INTERLEUKIN-1 RECEPTOR ANTAGONIST PROTEIN"/>
    <property type="match status" value="1"/>
</dbReference>
<dbReference type="GO" id="GO:0005615">
    <property type="term" value="C:extracellular space"/>
    <property type="evidence" value="ECO:0007669"/>
    <property type="project" value="InterPro"/>
</dbReference>
<protein>
    <recommendedName>
        <fullName evidence="3">Interleukin-1 receptor antagonist protein</fullName>
    </recommendedName>
    <alternativeName>
        <fullName evidence="8">IL1 inhibitor</fullName>
    </alternativeName>
</protein>
<dbReference type="PANTHER" id="PTHR10078">
    <property type="entry name" value="INTERLEUKIN-1 FAMILY MEMBER"/>
    <property type="match status" value="1"/>
</dbReference>
<dbReference type="GO" id="GO:0071222">
    <property type="term" value="P:cellular response to lipopolysaccharide"/>
    <property type="evidence" value="ECO:0007669"/>
    <property type="project" value="TreeGrafter"/>
</dbReference>
<dbReference type="GO" id="GO:0019221">
    <property type="term" value="P:cytokine-mediated signaling pathway"/>
    <property type="evidence" value="ECO:0007669"/>
    <property type="project" value="TreeGrafter"/>
</dbReference>
<accession>A0A2D4GJA5</accession>
<evidence type="ECO:0000313" key="10">
    <source>
        <dbReference type="EMBL" id="LAA59831.1"/>
    </source>
</evidence>
<evidence type="ECO:0000256" key="8">
    <source>
        <dbReference type="ARBA" id="ARBA00032732"/>
    </source>
</evidence>
<comment type="similarity">
    <text evidence="2">Belongs to the IL-1 family.</text>
</comment>
<evidence type="ECO:0000256" key="7">
    <source>
        <dbReference type="ARBA" id="ARBA00023180"/>
    </source>
</evidence>
<proteinExistence type="inferred from homology"/>
<comment type="subcellular location">
    <subcellularLocation>
        <location evidence="1">Secreted</location>
    </subcellularLocation>
</comment>
<evidence type="ECO:0000256" key="4">
    <source>
        <dbReference type="ARBA" id="ARBA00022525"/>
    </source>
</evidence>
<reference evidence="10" key="1">
    <citation type="submission" date="2017-07" db="EMBL/GenBank/DDBJ databases">
        <authorList>
            <person name="Mikheyev A."/>
            <person name="Grau M."/>
        </authorList>
    </citation>
    <scope>NUCLEOTIDE SEQUENCE</scope>
    <source>
        <tissue evidence="10">Venom_gland</tissue>
    </source>
</reference>
<dbReference type="SUPFAM" id="SSF50353">
    <property type="entry name" value="Cytokine"/>
    <property type="match status" value="1"/>
</dbReference>
<evidence type="ECO:0000256" key="5">
    <source>
        <dbReference type="ARBA" id="ARBA00022729"/>
    </source>
</evidence>
<dbReference type="Pfam" id="PF00340">
    <property type="entry name" value="IL1"/>
    <property type="match status" value="1"/>
</dbReference>
<dbReference type="InterPro" id="IPR003297">
    <property type="entry name" value="IL-1RA/IL-36"/>
</dbReference>
<name>A0A2D4GJA5_MICCO</name>
<evidence type="ECO:0000256" key="9">
    <source>
        <dbReference type="ARBA" id="ARBA00034096"/>
    </source>
</evidence>
<keyword evidence="5" id="KW-0732">Signal</keyword>
<evidence type="ECO:0000256" key="3">
    <source>
        <dbReference type="ARBA" id="ARBA00020519"/>
    </source>
</evidence>
<sequence length="184" mass="20864">MAGKATKKIWDEEMRDLFKQFKPEPKPGDMCIASEPRPRLFRFWDISQKIFSLMGDDKLVASPNDSNSTEQLIAVLPNNALDVKKQAIFMGIQPSTVINCVQSEEGQVQLQLMSGDIMYLHKQNEKFLNFSFYSKTDGSGDTCSFESAQFPGWFLSTSSEAYKPIGLSQKGGPENILFHFQRIY</sequence>
<keyword evidence="6" id="KW-1015">Disulfide bond</keyword>
<evidence type="ECO:0000256" key="2">
    <source>
        <dbReference type="ARBA" id="ARBA00010448"/>
    </source>
</evidence>
<keyword evidence="7" id="KW-0325">Glycoprotein</keyword>
<evidence type="ECO:0000256" key="6">
    <source>
        <dbReference type="ARBA" id="ARBA00023157"/>
    </source>
</evidence>
<dbReference type="Gene3D" id="2.80.10.50">
    <property type="match status" value="1"/>
</dbReference>
<dbReference type="PROSITE" id="PS00253">
    <property type="entry name" value="INTERLEUKIN_1"/>
    <property type="match status" value="1"/>
</dbReference>
<comment type="function">
    <text evidence="9">Anti-inflammatory antagonist of interleukin-1 family of proinflammatory cytokines such as interleukin-1beta/IL1B and interleukin-1alpha/IL1A. Protects from immune dysregulation and uncontrolled systemic inflammation triggered by IL1 for a range of innate stimulatory agents such as pathogens.</text>
</comment>
<dbReference type="GO" id="GO:0005149">
    <property type="term" value="F:interleukin-1 receptor binding"/>
    <property type="evidence" value="ECO:0007669"/>
    <property type="project" value="InterPro"/>
</dbReference>
<reference evidence="10" key="2">
    <citation type="submission" date="2017-11" db="EMBL/GenBank/DDBJ databases">
        <title>Coralsnake Venomics: Analyses of Venom Gland Transcriptomes and Proteomes of Six Brazilian Taxa.</title>
        <authorList>
            <person name="Aird S.D."/>
            <person name="Jorge da Silva N."/>
            <person name="Qiu L."/>
            <person name="Villar-Briones A."/>
            <person name="Aparecida-Saddi V."/>
            <person name="Campos-Telles M.P."/>
            <person name="Grau M."/>
            <person name="Mikheyev A.S."/>
        </authorList>
    </citation>
    <scope>NUCLEOTIDE SEQUENCE</scope>
    <source>
        <tissue evidence="10">Venom_gland</tissue>
    </source>
</reference>
<dbReference type="GO" id="GO:0002437">
    <property type="term" value="P:inflammatory response to antigenic stimulus"/>
    <property type="evidence" value="ECO:0007669"/>
    <property type="project" value="TreeGrafter"/>
</dbReference>
<dbReference type="InterPro" id="IPR008996">
    <property type="entry name" value="IL1/FGF"/>
</dbReference>
<dbReference type="PRINTS" id="PR01360">
    <property type="entry name" value="INTRLEUKIN1X"/>
</dbReference>
<dbReference type="AlphaFoldDB" id="A0A2D4GJA5"/>
<organism evidence="10">
    <name type="scientific">Micrurus corallinus</name>
    <name type="common">Brazilian coral snake</name>
    <dbReference type="NCBI Taxonomy" id="54390"/>
    <lineage>
        <taxon>Eukaryota</taxon>
        <taxon>Metazoa</taxon>
        <taxon>Chordata</taxon>
        <taxon>Craniata</taxon>
        <taxon>Vertebrata</taxon>
        <taxon>Euteleostomi</taxon>
        <taxon>Lepidosauria</taxon>
        <taxon>Squamata</taxon>
        <taxon>Bifurcata</taxon>
        <taxon>Unidentata</taxon>
        <taxon>Episquamata</taxon>
        <taxon>Toxicofera</taxon>
        <taxon>Serpentes</taxon>
        <taxon>Colubroidea</taxon>
        <taxon>Elapidae</taxon>
        <taxon>Elapinae</taxon>
        <taxon>Micrurus</taxon>
    </lineage>
</organism>
<dbReference type="GO" id="GO:0010628">
    <property type="term" value="P:positive regulation of gene expression"/>
    <property type="evidence" value="ECO:0007669"/>
    <property type="project" value="TreeGrafter"/>
</dbReference>
<dbReference type="GO" id="GO:0005125">
    <property type="term" value="F:cytokine activity"/>
    <property type="evidence" value="ECO:0007669"/>
    <property type="project" value="InterPro"/>
</dbReference>